<keyword evidence="1" id="KW-0472">Membrane</keyword>
<keyword evidence="1" id="KW-0812">Transmembrane</keyword>
<accession>A0ABW9HMA7</accession>
<evidence type="ECO:0000313" key="2">
    <source>
        <dbReference type="EMBL" id="MFM9608033.1"/>
    </source>
</evidence>
<name>A0ABW9HMA7_9ACTN</name>
<organism evidence="2 3">
    <name type="scientific">Streptomyces niveiscabiei</name>
    <dbReference type="NCBI Taxonomy" id="164115"/>
    <lineage>
        <taxon>Bacteria</taxon>
        <taxon>Bacillati</taxon>
        <taxon>Actinomycetota</taxon>
        <taxon>Actinomycetes</taxon>
        <taxon>Kitasatosporales</taxon>
        <taxon>Streptomycetaceae</taxon>
        <taxon>Streptomyces</taxon>
    </lineage>
</organism>
<dbReference type="RefSeq" id="WP_109363808.1">
    <property type="nucleotide sequence ID" value="NZ_JBJVNI010000002.1"/>
</dbReference>
<dbReference type="EMBL" id="JBJVNI010000002">
    <property type="protein sequence ID" value="MFM9608033.1"/>
    <property type="molecule type" value="Genomic_DNA"/>
</dbReference>
<evidence type="ECO:0000313" key="3">
    <source>
        <dbReference type="Proteomes" id="UP001631957"/>
    </source>
</evidence>
<protein>
    <submittedName>
        <fullName evidence="2">Uncharacterized protein</fullName>
    </submittedName>
</protein>
<keyword evidence="1" id="KW-1133">Transmembrane helix</keyword>
<keyword evidence="3" id="KW-1185">Reference proteome</keyword>
<proteinExistence type="predicted"/>
<reference evidence="2 3" key="1">
    <citation type="submission" date="2024-12" db="EMBL/GenBank/DDBJ databases">
        <title>Forecasting of Potato common scab and diversities of Pathogenic streptomyces spp. in china.</title>
        <authorList>
            <person name="Handique U."/>
            <person name="Wu J."/>
        </authorList>
    </citation>
    <scope>NUCLEOTIDE SEQUENCE [LARGE SCALE GENOMIC DNA]</scope>
    <source>
        <strain evidence="2 3">ZRIMU1530</strain>
    </source>
</reference>
<evidence type="ECO:0000256" key="1">
    <source>
        <dbReference type="SAM" id="Phobius"/>
    </source>
</evidence>
<sequence length="181" mass="19372">MTFEERLLEQLKQEAELRGAAQVPARRRAFTPTRVLVAGAVCAAVSVGWVLWPGTSTQSAAYAVEKNADGSVTLSVKEWGERVALNLKSVPEQISGSGGMAVDVASSTCASDPEEPMPDWVENTAGPDKAVRKHTAWKVTLRAGESPRFEAGEPRKVPLAYVVYVHLTDDGKLVPCTPASP</sequence>
<dbReference type="Proteomes" id="UP001631957">
    <property type="component" value="Unassembled WGS sequence"/>
</dbReference>
<feature type="transmembrane region" description="Helical" evidence="1">
    <location>
        <begin position="35"/>
        <end position="52"/>
    </location>
</feature>
<comment type="caution">
    <text evidence="2">The sequence shown here is derived from an EMBL/GenBank/DDBJ whole genome shotgun (WGS) entry which is preliminary data.</text>
</comment>
<gene>
    <name evidence="2" type="ORF">ACKI18_04840</name>
</gene>